<dbReference type="Gene3D" id="2.30.30.60">
    <property type="match status" value="1"/>
</dbReference>
<evidence type="ECO:0000313" key="11">
    <source>
        <dbReference type="Proteomes" id="UP000698335"/>
    </source>
</evidence>
<dbReference type="GO" id="GO:0005886">
    <property type="term" value="C:plasma membrane"/>
    <property type="evidence" value="ECO:0007669"/>
    <property type="project" value="UniProtKB-SubCell"/>
</dbReference>
<dbReference type="PANTHER" id="PTHR30221">
    <property type="entry name" value="SMALL-CONDUCTANCE MECHANOSENSITIVE CHANNEL"/>
    <property type="match status" value="1"/>
</dbReference>
<evidence type="ECO:0000313" key="10">
    <source>
        <dbReference type="EMBL" id="MBF4807979.1"/>
    </source>
</evidence>
<dbReference type="InterPro" id="IPR006685">
    <property type="entry name" value="MscS_channel_2nd"/>
</dbReference>
<evidence type="ECO:0000256" key="2">
    <source>
        <dbReference type="ARBA" id="ARBA00008017"/>
    </source>
</evidence>
<dbReference type="EMBL" id="JABZGW010000187">
    <property type="protein sequence ID" value="MBF4807979.1"/>
    <property type="molecule type" value="Genomic_DNA"/>
</dbReference>
<keyword evidence="6 7" id="KW-0472">Membrane</keyword>
<comment type="caution">
    <text evidence="10">The sequence shown here is derived from an EMBL/GenBank/DDBJ whole genome shotgun (WGS) entry which is preliminary data.</text>
</comment>
<evidence type="ECO:0000256" key="3">
    <source>
        <dbReference type="ARBA" id="ARBA00022475"/>
    </source>
</evidence>
<keyword evidence="4 7" id="KW-0812">Transmembrane</keyword>
<feature type="transmembrane region" description="Helical" evidence="7">
    <location>
        <begin position="51"/>
        <end position="74"/>
    </location>
</feature>
<dbReference type="SUPFAM" id="SSF82861">
    <property type="entry name" value="Mechanosensitive channel protein MscS (YggB), transmembrane region"/>
    <property type="match status" value="1"/>
</dbReference>
<keyword evidence="5 7" id="KW-1133">Transmembrane helix</keyword>
<dbReference type="GO" id="GO:0008381">
    <property type="term" value="F:mechanosensitive monoatomic ion channel activity"/>
    <property type="evidence" value="ECO:0007669"/>
    <property type="project" value="InterPro"/>
</dbReference>
<dbReference type="InterPro" id="IPR011014">
    <property type="entry name" value="MscS_channel_TM-2"/>
</dbReference>
<reference evidence="10" key="1">
    <citation type="submission" date="2020-04" db="EMBL/GenBank/DDBJ databases">
        <title>Deep metagenomics examines the oral microbiome during advanced dental caries in children, revealing novel taxa and co-occurrences with host molecules.</title>
        <authorList>
            <person name="Baker J.L."/>
            <person name="Morton J.T."/>
            <person name="Dinis M."/>
            <person name="Alvarez R."/>
            <person name="Tran N.C."/>
            <person name="Knight R."/>
            <person name="Edlund A."/>
        </authorList>
    </citation>
    <scope>NUCLEOTIDE SEQUENCE</scope>
    <source>
        <strain evidence="10">JCVI_38_bin.5</strain>
    </source>
</reference>
<dbReference type="PANTHER" id="PTHR30221:SF1">
    <property type="entry name" value="SMALL-CONDUCTANCE MECHANOSENSITIVE CHANNEL"/>
    <property type="match status" value="1"/>
</dbReference>
<evidence type="ECO:0000259" key="8">
    <source>
        <dbReference type="Pfam" id="PF00924"/>
    </source>
</evidence>
<keyword evidence="3" id="KW-1003">Cell membrane</keyword>
<dbReference type="InterPro" id="IPR049142">
    <property type="entry name" value="MS_channel_1st"/>
</dbReference>
<protein>
    <submittedName>
        <fullName evidence="10">Mechanosensitive ion channel</fullName>
    </submittedName>
</protein>
<feature type="domain" description="Mechanosensitive ion channel transmembrane helices 2/3" evidence="9">
    <location>
        <begin position="60"/>
        <end position="101"/>
    </location>
</feature>
<dbReference type="InterPro" id="IPR023408">
    <property type="entry name" value="MscS_beta-dom_sf"/>
</dbReference>
<evidence type="ECO:0000256" key="7">
    <source>
        <dbReference type="SAM" id="Phobius"/>
    </source>
</evidence>
<dbReference type="Proteomes" id="UP000698335">
    <property type="component" value="Unassembled WGS sequence"/>
</dbReference>
<proteinExistence type="inferred from homology"/>
<accession>A0A930YPS5</accession>
<dbReference type="InterPro" id="IPR045275">
    <property type="entry name" value="MscS_archaea/bacteria_type"/>
</dbReference>
<sequence>MLSDTNQTILGLAPADFFYRVVFLATVFVIALIIEHLVIRVSRRALDASRIPSASIFLNVIRSIIWMFAILSVLQPVFGIQPTAFVTALGVTSIALSFGLQDTVSNLIGGLGLMLAGVIKPGDHVTIGDISGEVTDINWRSTIVRERTGRVQIIPNSVLNKTAFTHRTRWAITDVAVPVLVKPTADLDVVTKEIIEVAQELLAESLDLTFPIEVRFESITNVGVQALVHLHIRDSVQAEPVADKLVRALAGRLWLAGVES</sequence>
<dbReference type="Pfam" id="PF21088">
    <property type="entry name" value="MS_channel_1st"/>
    <property type="match status" value="1"/>
</dbReference>
<feature type="transmembrane region" description="Helical" evidence="7">
    <location>
        <begin position="17"/>
        <end position="39"/>
    </location>
</feature>
<feature type="transmembrane region" description="Helical" evidence="7">
    <location>
        <begin position="80"/>
        <end position="100"/>
    </location>
</feature>
<evidence type="ECO:0000256" key="6">
    <source>
        <dbReference type="ARBA" id="ARBA00023136"/>
    </source>
</evidence>
<evidence type="ECO:0000256" key="5">
    <source>
        <dbReference type="ARBA" id="ARBA00022989"/>
    </source>
</evidence>
<evidence type="ECO:0000259" key="9">
    <source>
        <dbReference type="Pfam" id="PF21088"/>
    </source>
</evidence>
<evidence type="ECO:0000256" key="4">
    <source>
        <dbReference type="ARBA" id="ARBA00022692"/>
    </source>
</evidence>
<dbReference type="InterPro" id="IPR010920">
    <property type="entry name" value="LSM_dom_sf"/>
</dbReference>
<organism evidence="10 11">
    <name type="scientific">Lancefieldella rimae</name>
    <dbReference type="NCBI Taxonomy" id="1383"/>
    <lineage>
        <taxon>Bacteria</taxon>
        <taxon>Bacillati</taxon>
        <taxon>Actinomycetota</taxon>
        <taxon>Coriobacteriia</taxon>
        <taxon>Coriobacteriales</taxon>
        <taxon>Atopobiaceae</taxon>
        <taxon>Lancefieldella</taxon>
    </lineage>
</organism>
<dbReference type="SUPFAM" id="SSF50182">
    <property type="entry name" value="Sm-like ribonucleoproteins"/>
    <property type="match status" value="1"/>
</dbReference>
<evidence type="ECO:0000256" key="1">
    <source>
        <dbReference type="ARBA" id="ARBA00004651"/>
    </source>
</evidence>
<dbReference type="Gene3D" id="1.10.287.1260">
    <property type="match status" value="1"/>
</dbReference>
<comment type="subcellular location">
    <subcellularLocation>
        <location evidence="1">Cell membrane</location>
        <topology evidence="1">Multi-pass membrane protein</topology>
    </subcellularLocation>
</comment>
<dbReference type="Pfam" id="PF00924">
    <property type="entry name" value="MS_channel_2nd"/>
    <property type="match status" value="1"/>
</dbReference>
<name>A0A930YPS5_9ACTN</name>
<dbReference type="AlphaFoldDB" id="A0A930YPS5"/>
<feature type="domain" description="Mechanosensitive ion channel MscS" evidence="8">
    <location>
        <begin position="102"/>
        <end position="164"/>
    </location>
</feature>
<comment type="similarity">
    <text evidence="2">Belongs to the MscS (TC 1.A.23) family.</text>
</comment>
<gene>
    <name evidence="10" type="ORF">HXK26_04725</name>
</gene>